<gene>
    <name evidence="2" type="ORF">Q604_UNBC01637G0004</name>
</gene>
<proteinExistence type="predicted"/>
<dbReference type="EMBL" id="AZMM01001637">
    <property type="protein sequence ID" value="ETJ44336.1"/>
    <property type="molecule type" value="Genomic_DNA"/>
</dbReference>
<evidence type="ECO:0000256" key="1">
    <source>
        <dbReference type="SAM" id="Phobius"/>
    </source>
</evidence>
<sequence>MINSKMGGIILNQKLKRIILFFTLCIMITGGVFFVKNYHDNNIDKTYISYVENTLIPKYGKSSLYLENGRNLNIDSKKLLEKDAEGILFYRIINLDKDKKLLVGKIKIDYDAYSKGSIETSLIYDLYSINNKNIKKLDFGKTIFLDNNKVDLTNNMTKYYSKIKNMNLFITKNKSSNYFCFNYTSMLKLEKNNHNDIYFFLKTYKQNNSSMDLKLNLAPYIMNINPTETVYKITLFEEGGALTFKNKTDLKNKCISDSKKYALDNLIENMFKNAENKSFTDISKLNNIDKIINITVK</sequence>
<evidence type="ECO:0000313" key="2">
    <source>
        <dbReference type="EMBL" id="ETJ44336.1"/>
    </source>
</evidence>
<name>W1YPW0_9ZZZZ</name>
<keyword evidence="1" id="KW-1133">Transmembrane helix</keyword>
<protein>
    <submittedName>
        <fullName evidence="2">Uncharacterized protein</fullName>
    </submittedName>
</protein>
<organism evidence="2">
    <name type="scientific">human gut metagenome</name>
    <dbReference type="NCBI Taxonomy" id="408170"/>
    <lineage>
        <taxon>unclassified sequences</taxon>
        <taxon>metagenomes</taxon>
        <taxon>organismal metagenomes</taxon>
    </lineage>
</organism>
<comment type="caution">
    <text evidence="2">The sequence shown here is derived from an EMBL/GenBank/DDBJ whole genome shotgun (WGS) entry which is preliminary data.</text>
</comment>
<keyword evidence="1" id="KW-0472">Membrane</keyword>
<dbReference type="AlphaFoldDB" id="W1YPW0"/>
<reference evidence="2" key="1">
    <citation type="submission" date="2013-12" db="EMBL/GenBank/DDBJ databases">
        <title>A Varibaculum cambriense genome reconstructed from a premature infant gut community with otherwise low bacterial novelty that shifts toward anaerobic metabolism during the third week of life.</title>
        <authorList>
            <person name="Brown C.T."/>
            <person name="Sharon I."/>
            <person name="Thomas B.C."/>
            <person name="Castelle C.J."/>
            <person name="Morowitz M.J."/>
            <person name="Banfield J.F."/>
        </authorList>
    </citation>
    <scope>NUCLEOTIDE SEQUENCE</scope>
</reference>
<keyword evidence="1" id="KW-0812">Transmembrane</keyword>
<accession>W1YPW0</accession>
<feature type="transmembrane region" description="Helical" evidence="1">
    <location>
        <begin position="18"/>
        <end position="35"/>
    </location>
</feature>